<dbReference type="EMBL" id="UZAF01020990">
    <property type="protein sequence ID" value="VDO74543.1"/>
    <property type="molecule type" value="Genomic_DNA"/>
</dbReference>
<evidence type="ECO:0000313" key="5">
    <source>
        <dbReference type="WBParaSite" id="HPLM_0001902301-mRNA-1"/>
    </source>
</evidence>
<evidence type="ECO:0000256" key="2">
    <source>
        <dbReference type="SAM" id="SignalP"/>
    </source>
</evidence>
<dbReference type="WBParaSite" id="HPLM_0001902301-mRNA-1">
    <property type="protein sequence ID" value="HPLM_0001902301-mRNA-1"/>
    <property type="gene ID" value="HPLM_0001902301"/>
</dbReference>
<dbReference type="AlphaFoldDB" id="A0A0N4X3T1"/>
<proteinExistence type="predicted"/>
<keyword evidence="2" id="KW-0732">Signal</keyword>
<name>A0A0N4X3T1_HAEPC</name>
<evidence type="ECO:0000256" key="1">
    <source>
        <dbReference type="SAM" id="MobiDB-lite"/>
    </source>
</evidence>
<dbReference type="Proteomes" id="UP000268014">
    <property type="component" value="Unassembled WGS sequence"/>
</dbReference>
<feature type="compositionally biased region" description="Pro residues" evidence="1">
    <location>
        <begin position="210"/>
        <end position="220"/>
    </location>
</feature>
<gene>
    <name evidence="3" type="ORF">HPLM_LOCUS19015</name>
</gene>
<accession>A0A0N4X3T1</accession>
<evidence type="ECO:0000313" key="4">
    <source>
        <dbReference type="Proteomes" id="UP000268014"/>
    </source>
</evidence>
<sequence>MRWIAILFTGIVLAKAQDFASLLGPLLGGAGGGGGGPGGGIGSILAGLGGGGGGKGPDLSSLFQLGAGLLNRNGGGANPAPVPAPVPAPGPAPAPVIGGPTNIAVPDYSDYNDENIVGPSRAKVRRQQKEQRRKAKLEKEVVHVADFCQMLILYACGFDIDTYRPQRVTDTPAALSPPNSLTWIKGAPTMKRNDFGDDYDMIGMTRPAPRSVPPPPPPQQFIPVGRG</sequence>
<feature type="chain" id="PRO_5043124286" evidence="2">
    <location>
        <begin position="17"/>
        <end position="227"/>
    </location>
</feature>
<organism evidence="5">
    <name type="scientific">Haemonchus placei</name>
    <name type="common">Barber's pole worm</name>
    <dbReference type="NCBI Taxonomy" id="6290"/>
    <lineage>
        <taxon>Eukaryota</taxon>
        <taxon>Metazoa</taxon>
        <taxon>Ecdysozoa</taxon>
        <taxon>Nematoda</taxon>
        <taxon>Chromadorea</taxon>
        <taxon>Rhabditida</taxon>
        <taxon>Rhabditina</taxon>
        <taxon>Rhabditomorpha</taxon>
        <taxon>Strongyloidea</taxon>
        <taxon>Trichostrongylidae</taxon>
        <taxon>Haemonchus</taxon>
    </lineage>
</organism>
<reference evidence="3 4" key="2">
    <citation type="submission" date="2018-11" db="EMBL/GenBank/DDBJ databases">
        <authorList>
            <consortium name="Pathogen Informatics"/>
        </authorList>
    </citation>
    <scope>NUCLEOTIDE SEQUENCE [LARGE SCALE GENOMIC DNA]</scope>
    <source>
        <strain evidence="3 4">MHpl1</strain>
    </source>
</reference>
<protein>
    <submittedName>
        <fullName evidence="5">Glycine-rich cell wall structural protein 1</fullName>
    </submittedName>
</protein>
<keyword evidence="4" id="KW-1185">Reference proteome</keyword>
<feature type="region of interest" description="Disordered" evidence="1">
    <location>
        <begin position="205"/>
        <end position="227"/>
    </location>
</feature>
<reference evidence="5" key="1">
    <citation type="submission" date="2017-02" db="UniProtKB">
        <authorList>
            <consortium name="WormBaseParasite"/>
        </authorList>
    </citation>
    <scope>IDENTIFICATION</scope>
</reference>
<feature type="signal peptide" evidence="2">
    <location>
        <begin position="1"/>
        <end position="16"/>
    </location>
</feature>
<evidence type="ECO:0000313" key="3">
    <source>
        <dbReference type="EMBL" id="VDO74543.1"/>
    </source>
</evidence>